<feature type="transmembrane region" description="Helical" evidence="1">
    <location>
        <begin position="142"/>
        <end position="160"/>
    </location>
</feature>
<feature type="transmembrane region" description="Helical" evidence="1">
    <location>
        <begin position="15"/>
        <end position="33"/>
    </location>
</feature>
<keyword evidence="1" id="KW-0812">Transmembrane</keyword>
<organism evidence="2 3">
    <name type="scientific">Lujinxingia sediminis</name>
    <dbReference type="NCBI Taxonomy" id="2480984"/>
    <lineage>
        <taxon>Bacteria</taxon>
        <taxon>Deltaproteobacteria</taxon>
        <taxon>Bradymonadales</taxon>
        <taxon>Lujinxingiaceae</taxon>
        <taxon>Lujinxingia</taxon>
    </lineage>
</organism>
<accession>A0ABY0CTA3</accession>
<gene>
    <name evidence="2" type="ORF">EA187_11610</name>
</gene>
<proteinExistence type="predicted"/>
<evidence type="ECO:0000313" key="2">
    <source>
        <dbReference type="EMBL" id="RVU44185.1"/>
    </source>
</evidence>
<feature type="transmembrane region" description="Helical" evidence="1">
    <location>
        <begin position="362"/>
        <end position="380"/>
    </location>
</feature>
<evidence type="ECO:0000313" key="3">
    <source>
        <dbReference type="Proteomes" id="UP000282926"/>
    </source>
</evidence>
<feature type="transmembrane region" description="Helical" evidence="1">
    <location>
        <begin position="268"/>
        <end position="289"/>
    </location>
</feature>
<feature type="transmembrane region" description="Helical" evidence="1">
    <location>
        <begin position="116"/>
        <end position="135"/>
    </location>
</feature>
<evidence type="ECO:0000256" key="1">
    <source>
        <dbReference type="SAM" id="Phobius"/>
    </source>
</evidence>
<dbReference type="Proteomes" id="UP000282926">
    <property type="component" value="Unassembled WGS sequence"/>
</dbReference>
<feature type="transmembrane region" description="Helical" evidence="1">
    <location>
        <begin position="166"/>
        <end position="192"/>
    </location>
</feature>
<dbReference type="EMBL" id="SADD01000005">
    <property type="protein sequence ID" value="RVU44185.1"/>
    <property type="molecule type" value="Genomic_DNA"/>
</dbReference>
<protein>
    <recommendedName>
        <fullName evidence="4">Glycosyltransferase RgtA/B/C/D-like domain-containing protein</fullName>
    </recommendedName>
</protein>
<dbReference type="RefSeq" id="WP_127780350.1">
    <property type="nucleotide sequence ID" value="NZ_SADD01000005.1"/>
</dbReference>
<reference evidence="2 3" key="1">
    <citation type="submission" date="2019-01" db="EMBL/GenBank/DDBJ databases">
        <title>Lujinxingia litoralis gen. nov., sp. nov. and Lujinxingia sediminis gen. nov., sp. nov., new members in the order Bradymonadales, isolated from coastal sediment.</title>
        <authorList>
            <person name="Li C.-M."/>
        </authorList>
    </citation>
    <scope>NUCLEOTIDE SEQUENCE [LARGE SCALE GENOMIC DNA]</scope>
    <source>
        <strain evidence="2 3">SEH01</strain>
    </source>
</reference>
<evidence type="ECO:0008006" key="4">
    <source>
        <dbReference type="Google" id="ProtNLM"/>
    </source>
</evidence>
<keyword evidence="1" id="KW-1133">Transmembrane helix</keyword>
<feature type="transmembrane region" description="Helical" evidence="1">
    <location>
        <begin position="331"/>
        <end position="350"/>
    </location>
</feature>
<name>A0ABY0CTA3_9DELT</name>
<keyword evidence="1" id="KW-0472">Membrane</keyword>
<feature type="transmembrane region" description="Helical" evidence="1">
    <location>
        <begin position="89"/>
        <end position="110"/>
    </location>
</feature>
<feature type="transmembrane region" description="Helical" evidence="1">
    <location>
        <begin position="301"/>
        <end position="319"/>
    </location>
</feature>
<keyword evidence="3" id="KW-1185">Reference proteome</keyword>
<feature type="transmembrane region" description="Helical" evidence="1">
    <location>
        <begin position="204"/>
        <end position="228"/>
    </location>
</feature>
<sequence length="513" mass="53469">MPSATAPPFPLSNRALLLAIGILTTILVAIIGYRGTTPEGIAWLARGLTRAHGLRSGDLGVLFAREGIYAADLAATLISAITPEHAARVVHLLGVACAAISTTLVGAMALRLGGPRSAVVASLMVLCSLPWLGLFGAHAPDAVIVTLTLIFLWLWTSPTIHPLGIAAAAVLLAMLGLSWIGAFALAILLVAAELLGDRDKAGGIILRLDHLLILLFGTGLFLAFPGFWPDPATSLPDVFLDPLLASGPELVFRGHTYPPARPPLTIGLMSWVEATSPAVLVTAIFGLYLARPWGKLVELRLARALAALFIASVLLPWLARGPSAWGVEMSALAIAALAILSAPGIARLADRRTSIAPRFARAMWPIIAALIAVSLAPALFGPSDVFETTRYPLPARIFSGPTAHDAPARTALLPVDFLAEAHEEHGPIDPGEFRAMTELYVTMGALATDAIASENTTDSAPRLIALPQFGAGPSWRAVGAGSAWRPGTLAAGEGAGIYGLLLPPPLPETSSVP</sequence>
<comment type="caution">
    <text evidence="2">The sequence shown here is derived from an EMBL/GenBank/DDBJ whole genome shotgun (WGS) entry which is preliminary data.</text>
</comment>